<evidence type="ECO:0000259" key="10">
    <source>
        <dbReference type="Pfam" id="PF13656"/>
    </source>
</evidence>
<dbReference type="PROSITE" id="PS01154">
    <property type="entry name" value="RNA_POL_L_13KD"/>
    <property type="match status" value="1"/>
</dbReference>
<evidence type="ECO:0000256" key="6">
    <source>
        <dbReference type="ARBA" id="ARBA00025149"/>
    </source>
</evidence>
<dbReference type="GO" id="GO:0006366">
    <property type="term" value="P:transcription by RNA polymerase II"/>
    <property type="evidence" value="ECO:0007669"/>
    <property type="project" value="InterPro"/>
</dbReference>
<organism evidence="11 12">
    <name type="scientific">Diploscapter pachys</name>
    <dbReference type="NCBI Taxonomy" id="2018661"/>
    <lineage>
        <taxon>Eukaryota</taxon>
        <taxon>Metazoa</taxon>
        <taxon>Ecdysozoa</taxon>
        <taxon>Nematoda</taxon>
        <taxon>Chromadorea</taxon>
        <taxon>Rhabditida</taxon>
        <taxon>Rhabditina</taxon>
        <taxon>Rhabditomorpha</taxon>
        <taxon>Rhabditoidea</taxon>
        <taxon>Rhabditidae</taxon>
        <taxon>Diploscapter</taxon>
    </lineage>
</organism>
<comment type="subunit">
    <text evidence="2">Component of the RNA polymerase II (Pol II) complex consisting of 12 subunits.</text>
</comment>
<dbReference type="HAMAP" id="MF_00261">
    <property type="entry name" value="RNApol_arch_Rpo11"/>
    <property type="match status" value="1"/>
</dbReference>
<dbReference type="PANTHER" id="PTHR13946">
    <property type="entry name" value="DNA-DIRECTED RNA POLYMERASE I,II,III"/>
    <property type="match status" value="1"/>
</dbReference>
<keyword evidence="5" id="KW-0539">Nucleus</keyword>
<evidence type="ECO:0000256" key="1">
    <source>
        <dbReference type="ARBA" id="ARBA00004123"/>
    </source>
</evidence>
<dbReference type="InterPro" id="IPR009025">
    <property type="entry name" value="RBP11-like_dimer"/>
</dbReference>
<evidence type="ECO:0000313" key="12">
    <source>
        <dbReference type="Proteomes" id="UP000218231"/>
    </source>
</evidence>
<dbReference type="InterPro" id="IPR022905">
    <property type="entry name" value="Rpo11-like"/>
</dbReference>
<keyword evidence="4" id="KW-0804">Transcription</keyword>
<gene>
    <name evidence="11" type="ORF">WR25_05720</name>
</gene>
<accession>A0A2A2LTE2</accession>
<dbReference type="SUPFAM" id="SSF55257">
    <property type="entry name" value="RBP11-like subunits of RNA polymerase"/>
    <property type="match status" value="1"/>
</dbReference>
<comment type="function">
    <text evidence="6">DNA-dependent RNA polymerase catalyzes the transcription of DNA into RNA using the four ribonucleoside triphosphates as substrates. Component of RNA polymerase II which synthesizes mRNA precursors and many functional non-coding RNAs. Pol II is the central component of the basal RNA polymerase II transcription machinery. It is composed of mobile elements that move relative to each other. RPB11 is part of the core element with the central large cleft.</text>
</comment>
<dbReference type="OrthoDB" id="10248581at2759"/>
<evidence type="ECO:0000256" key="9">
    <source>
        <dbReference type="ARBA" id="ARBA00081587"/>
    </source>
</evidence>
<dbReference type="PANTHER" id="PTHR13946:SF16">
    <property type="entry name" value="DNA-DIRECTED RNA POLYMERASE II SUBUNIT RPB11"/>
    <property type="match status" value="1"/>
</dbReference>
<protein>
    <recommendedName>
        <fullName evidence="8">Probable DNA-directed RNA polymerase II subunit RPB11</fullName>
    </recommendedName>
    <alternativeName>
        <fullName evidence="9">DNA-directed RNA polymerase II subunit J</fullName>
    </alternativeName>
</protein>
<feature type="domain" description="DNA-directed RNA polymerase RBP11-like dimerisation" evidence="10">
    <location>
        <begin position="32"/>
        <end position="105"/>
    </location>
</feature>
<evidence type="ECO:0000313" key="11">
    <source>
        <dbReference type="EMBL" id="PAV89305.1"/>
    </source>
</evidence>
<dbReference type="CDD" id="cd06926">
    <property type="entry name" value="RNAP_II_RPB11"/>
    <property type="match status" value="1"/>
</dbReference>
<keyword evidence="3" id="KW-0240">DNA-directed RNA polymerase</keyword>
<reference evidence="11 12" key="1">
    <citation type="journal article" date="2017" name="Curr. Biol.">
        <title>Genome architecture and evolution of a unichromosomal asexual nematode.</title>
        <authorList>
            <person name="Fradin H."/>
            <person name="Zegar C."/>
            <person name="Gutwein M."/>
            <person name="Lucas J."/>
            <person name="Kovtun M."/>
            <person name="Corcoran D."/>
            <person name="Baugh L.R."/>
            <person name="Kiontke K."/>
            <person name="Gunsalus K."/>
            <person name="Fitch D.H."/>
            <person name="Piano F."/>
        </authorList>
    </citation>
    <scope>NUCLEOTIDE SEQUENCE [LARGE SCALE GENOMIC DNA]</scope>
    <source>
        <strain evidence="11">PF1309</strain>
    </source>
</reference>
<sequence length="131" mass="15150">MNAPPAFESFLIFDGEKKITYQPDTQVSNAFIFTINKEDHTLGNMLKNQLLKDPNVVFAGYKNPHPLEHKILLRVQVKPDHSSTPVEVLNNAITDLISELALFEERFRVRKNILSRKFLLSMKNQRIFLLV</sequence>
<evidence type="ECO:0000256" key="4">
    <source>
        <dbReference type="ARBA" id="ARBA00023163"/>
    </source>
</evidence>
<evidence type="ECO:0000256" key="8">
    <source>
        <dbReference type="ARBA" id="ARBA00069461"/>
    </source>
</evidence>
<evidence type="ECO:0000256" key="7">
    <source>
        <dbReference type="ARBA" id="ARBA00025751"/>
    </source>
</evidence>
<comment type="similarity">
    <text evidence="7">Belongs to the archaeal Rpo11/eukaryotic RPB11/RPC19 RNA polymerase subunit family.</text>
</comment>
<dbReference type="AlphaFoldDB" id="A0A2A2LTE2"/>
<dbReference type="GO" id="GO:0005665">
    <property type="term" value="C:RNA polymerase II, core complex"/>
    <property type="evidence" value="ECO:0007669"/>
    <property type="project" value="InterPro"/>
</dbReference>
<proteinExistence type="inferred from homology"/>
<dbReference type="GO" id="GO:0003899">
    <property type="term" value="F:DNA-directed RNA polymerase activity"/>
    <property type="evidence" value="ECO:0007669"/>
    <property type="project" value="InterPro"/>
</dbReference>
<dbReference type="EMBL" id="LIAE01006458">
    <property type="protein sequence ID" value="PAV89305.1"/>
    <property type="molecule type" value="Genomic_DNA"/>
</dbReference>
<evidence type="ECO:0000256" key="3">
    <source>
        <dbReference type="ARBA" id="ARBA00022478"/>
    </source>
</evidence>
<comment type="caution">
    <text evidence="11">The sequence shown here is derived from an EMBL/GenBank/DDBJ whole genome shotgun (WGS) entry which is preliminary data.</text>
</comment>
<dbReference type="Proteomes" id="UP000218231">
    <property type="component" value="Unassembled WGS sequence"/>
</dbReference>
<keyword evidence="12" id="KW-1185">Reference proteome</keyword>
<evidence type="ECO:0000256" key="2">
    <source>
        <dbReference type="ARBA" id="ARBA00011730"/>
    </source>
</evidence>
<comment type="subcellular location">
    <subcellularLocation>
        <location evidence="1">Nucleus</location>
    </subcellularLocation>
</comment>
<evidence type="ECO:0000256" key="5">
    <source>
        <dbReference type="ARBA" id="ARBA00023242"/>
    </source>
</evidence>
<dbReference type="Gene3D" id="3.30.1360.10">
    <property type="entry name" value="RNA polymerase, RBP11-like subunit"/>
    <property type="match status" value="1"/>
</dbReference>
<dbReference type="InterPro" id="IPR036603">
    <property type="entry name" value="RBP11-like"/>
</dbReference>
<dbReference type="GO" id="GO:0003677">
    <property type="term" value="F:DNA binding"/>
    <property type="evidence" value="ECO:0007669"/>
    <property type="project" value="InterPro"/>
</dbReference>
<dbReference type="FunFam" id="3.30.1360.10:FF:000003">
    <property type="entry name" value="DNA-directed RNA polymerase II subunit RPB11"/>
    <property type="match status" value="1"/>
</dbReference>
<dbReference type="STRING" id="2018661.A0A2A2LTE2"/>
<dbReference type="Pfam" id="PF13656">
    <property type="entry name" value="RNA_pol_L_2"/>
    <property type="match status" value="1"/>
</dbReference>
<dbReference type="InterPro" id="IPR008193">
    <property type="entry name" value="RNA_pol_Rpb11_13-16kDa_CS"/>
</dbReference>
<dbReference type="InterPro" id="IPR037685">
    <property type="entry name" value="RBP11"/>
</dbReference>
<name>A0A2A2LTE2_9BILA</name>
<dbReference type="GO" id="GO:0046983">
    <property type="term" value="F:protein dimerization activity"/>
    <property type="evidence" value="ECO:0007669"/>
    <property type="project" value="InterPro"/>
</dbReference>